<feature type="non-terminal residue" evidence="1">
    <location>
        <position position="193"/>
    </location>
</feature>
<dbReference type="Proteomes" id="UP000805193">
    <property type="component" value="Unassembled WGS sequence"/>
</dbReference>
<keyword evidence="2" id="KW-1185">Reference proteome</keyword>
<dbReference type="EMBL" id="JABSTQ010009279">
    <property type="protein sequence ID" value="KAG0430895.1"/>
    <property type="molecule type" value="Genomic_DNA"/>
</dbReference>
<accession>A0AC60QDH1</accession>
<evidence type="ECO:0000313" key="2">
    <source>
        <dbReference type="Proteomes" id="UP000805193"/>
    </source>
</evidence>
<organism evidence="1 2">
    <name type="scientific">Ixodes persulcatus</name>
    <name type="common">Taiga tick</name>
    <dbReference type="NCBI Taxonomy" id="34615"/>
    <lineage>
        <taxon>Eukaryota</taxon>
        <taxon>Metazoa</taxon>
        <taxon>Ecdysozoa</taxon>
        <taxon>Arthropoda</taxon>
        <taxon>Chelicerata</taxon>
        <taxon>Arachnida</taxon>
        <taxon>Acari</taxon>
        <taxon>Parasitiformes</taxon>
        <taxon>Ixodida</taxon>
        <taxon>Ixodoidea</taxon>
        <taxon>Ixodidae</taxon>
        <taxon>Ixodinae</taxon>
        <taxon>Ixodes</taxon>
    </lineage>
</organism>
<comment type="caution">
    <text evidence="1">The sequence shown here is derived from an EMBL/GenBank/DDBJ whole genome shotgun (WGS) entry which is preliminary data.</text>
</comment>
<protein>
    <submittedName>
        <fullName evidence="1">Uncharacterized protein</fullName>
    </submittedName>
</protein>
<evidence type="ECO:0000313" key="1">
    <source>
        <dbReference type="EMBL" id="KAG0430895.1"/>
    </source>
</evidence>
<name>A0AC60QDH1_IXOPE</name>
<gene>
    <name evidence="1" type="ORF">HPB47_022287</name>
</gene>
<sequence length="193" mass="21401">MLEQVQKRGLGRPKVMVGAASRSHGLLMETHILLLARQQGRRARGIQGGGSHATRGPRAGIRCWPRFHDNDDDDDKGTGDTWQTQKRRQPTAGNHMPVATCSRLTWDAHGGTTTPETDTQQEDAATKRRLTDRELYSECLLVYPERRAGRRCGVSCDKSAFVRRSAGDLEPARPKDQFGAAVSRGDPLRELNS</sequence>
<reference evidence="1 2" key="1">
    <citation type="journal article" date="2020" name="Cell">
        <title>Large-Scale Comparative Analyses of Tick Genomes Elucidate Their Genetic Diversity and Vector Capacities.</title>
        <authorList>
            <consortium name="Tick Genome and Microbiome Consortium (TIGMIC)"/>
            <person name="Jia N."/>
            <person name="Wang J."/>
            <person name="Shi W."/>
            <person name="Du L."/>
            <person name="Sun Y."/>
            <person name="Zhan W."/>
            <person name="Jiang J.F."/>
            <person name="Wang Q."/>
            <person name="Zhang B."/>
            <person name="Ji P."/>
            <person name="Bell-Sakyi L."/>
            <person name="Cui X.M."/>
            <person name="Yuan T.T."/>
            <person name="Jiang B.G."/>
            <person name="Yang W.F."/>
            <person name="Lam T.T."/>
            <person name="Chang Q.C."/>
            <person name="Ding S.J."/>
            <person name="Wang X.J."/>
            <person name="Zhu J.G."/>
            <person name="Ruan X.D."/>
            <person name="Zhao L."/>
            <person name="Wei J.T."/>
            <person name="Ye R.Z."/>
            <person name="Que T.C."/>
            <person name="Du C.H."/>
            <person name="Zhou Y.H."/>
            <person name="Cheng J.X."/>
            <person name="Dai P.F."/>
            <person name="Guo W.B."/>
            <person name="Han X.H."/>
            <person name="Huang E.J."/>
            <person name="Li L.F."/>
            <person name="Wei W."/>
            <person name="Gao Y.C."/>
            <person name="Liu J.Z."/>
            <person name="Shao H.Z."/>
            <person name="Wang X."/>
            <person name="Wang C.C."/>
            <person name="Yang T.C."/>
            <person name="Huo Q.B."/>
            <person name="Li W."/>
            <person name="Chen H.Y."/>
            <person name="Chen S.E."/>
            <person name="Zhou L.G."/>
            <person name="Ni X.B."/>
            <person name="Tian J.H."/>
            <person name="Sheng Y."/>
            <person name="Liu T."/>
            <person name="Pan Y.S."/>
            <person name="Xia L.Y."/>
            <person name="Li J."/>
            <person name="Zhao F."/>
            <person name="Cao W.C."/>
        </authorList>
    </citation>
    <scope>NUCLEOTIDE SEQUENCE [LARGE SCALE GENOMIC DNA]</scope>
    <source>
        <strain evidence="1">Iper-2018</strain>
    </source>
</reference>
<proteinExistence type="predicted"/>